<feature type="region of interest" description="Disordered" evidence="1">
    <location>
        <begin position="154"/>
        <end position="194"/>
    </location>
</feature>
<evidence type="ECO:0000313" key="5">
    <source>
        <dbReference type="Proteomes" id="UP000572268"/>
    </source>
</evidence>
<feature type="compositionally biased region" description="Low complexity" evidence="1">
    <location>
        <begin position="107"/>
        <end position="119"/>
    </location>
</feature>
<reference evidence="4 5" key="1">
    <citation type="submission" date="2020-04" db="EMBL/GenBank/DDBJ databases">
        <title>Perkinsus olseni comparative genomics.</title>
        <authorList>
            <person name="Bogema D.R."/>
        </authorList>
    </citation>
    <scope>NUCLEOTIDE SEQUENCE [LARGE SCALE GENOMIC DNA]</scope>
    <source>
        <strain evidence="4">ATCC PRA-31</strain>
    </source>
</reference>
<keyword evidence="2" id="KW-0812">Transmembrane</keyword>
<protein>
    <submittedName>
        <fullName evidence="4">Uncharacterized protein</fullName>
    </submittedName>
</protein>
<evidence type="ECO:0000256" key="2">
    <source>
        <dbReference type="SAM" id="Phobius"/>
    </source>
</evidence>
<feature type="compositionally biased region" description="Low complexity" evidence="1">
    <location>
        <begin position="174"/>
        <end position="189"/>
    </location>
</feature>
<feature type="compositionally biased region" description="Low complexity" evidence="1">
    <location>
        <begin position="401"/>
        <end position="413"/>
    </location>
</feature>
<evidence type="ECO:0000313" key="4">
    <source>
        <dbReference type="EMBL" id="KAF4652893.1"/>
    </source>
</evidence>
<dbReference type="EMBL" id="JABANN010000863">
    <property type="protein sequence ID" value="KAF4652893.1"/>
    <property type="molecule type" value="Genomic_DNA"/>
</dbReference>
<feature type="compositionally biased region" description="Low complexity" evidence="1">
    <location>
        <begin position="242"/>
        <end position="260"/>
    </location>
</feature>
<feature type="compositionally biased region" description="Polar residues" evidence="1">
    <location>
        <begin position="89"/>
        <end position="106"/>
    </location>
</feature>
<feature type="compositionally biased region" description="Basic residues" evidence="1">
    <location>
        <begin position="414"/>
        <end position="423"/>
    </location>
</feature>
<name>A0A7J6KZX2_PEROL</name>
<feature type="compositionally biased region" description="Basic residues" evidence="1">
    <location>
        <begin position="386"/>
        <end position="398"/>
    </location>
</feature>
<feature type="region of interest" description="Disordered" evidence="1">
    <location>
        <begin position="349"/>
        <end position="423"/>
    </location>
</feature>
<evidence type="ECO:0000256" key="1">
    <source>
        <dbReference type="SAM" id="MobiDB-lite"/>
    </source>
</evidence>
<proteinExistence type="predicted"/>
<evidence type="ECO:0000256" key="3">
    <source>
        <dbReference type="SAM" id="SignalP"/>
    </source>
</evidence>
<feature type="compositionally biased region" description="Basic residues" evidence="1">
    <location>
        <begin position="367"/>
        <end position="378"/>
    </location>
</feature>
<feature type="region of interest" description="Disordered" evidence="1">
    <location>
        <begin position="313"/>
        <end position="333"/>
    </location>
</feature>
<feature type="transmembrane region" description="Helical" evidence="2">
    <location>
        <begin position="266"/>
        <end position="292"/>
    </location>
</feature>
<organism evidence="4 5">
    <name type="scientific">Perkinsus olseni</name>
    <name type="common">Perkinsus atlanticus</name>
    <dbReference type="NCBI Taxonomy" id="32597"/>
    <lineage>
        <taxon>Eukaryota</taxon>
        <taxon>Sar</taxon>
        <taxon>Alveolata</taxon>
        <taxon>Perkinsozoa</taxon>
        <taxon>Perkinsea</taxon>
        <taxon>Perkinsida</taxon>
        <taxon>Perkinsidae</taxon>
        <taxon>Perkinsus</taxon>
    </lineage>
</organism>
<keyword evidence="2" id="KW-1133">Transmembrane helix</keyword>
<feature type="compositionally biased region" description="Basic and acidic residues" evidence="1">
    <location>
        <begin position="357"/>
        <end position="366"/>
    </location>
</feature>
<feature type="compositionally biased region" description="Pro residues" evidence="1">
    <location>
        <begin position="160"/>
        <end position="173"/>
    </location>
</feature>
<dbReference type="AlphaFoldDB" id="A0A7J6KZX2"/>
<dbReference type="Proteomes" id="UP000572268">
    <property type="component" value="Unassembled WGS sequence"/>
</dbReference>
<dbReference type="PROSITE" id="PS51257">
    <property type="entry name" value="PROKAR_LIPOPROTEIN"/>
    <property type="match status" value="1"/>
</dbReference>
<feature type="region of interest" description="Disordered" evidence="1">
    <location>
        <begin position="211"/>
        <end position="260"/>
    </location>
</feature>
<gene>
    <name evidence="4" type="ORF">FOL46_009451</name>
</gene>
<keyword evidence="3" id="KW-0732">Signal</keyword>
<comment type="caution">
    <text evidence="4">The sequence shown here is derived from an EMBL/GenBank/DDBJ whole genome shotgun (WGS) entry which is preliminary data.</text>
</comment>
<sequence>MFKSLPRFRLLGSAAAVIITASCALTTSTQQQPQNAVLPGQLQQQAMPQQESLQTANGFIAPGTLQQQAGSSVMGAPPASAVQPYPQAQLATSPQQHASFGTQSVVPRQASPMPQQQQPLAAMALTSQHVATPQVQQNPLIQQTSPALNALPAEQAPPAQQAPPPQQAPPAQQPSPAQQAPPVQQGPLAKQASLIRDSSSIQETPTLQTTLVQAPVQASTTTSSPLPPTEATPGALGGPPGALGAVTSSAITPTATPSGATEKARFPAWAIVLIVVSAVLLIVGGVMIRWWLNKRRNARARANVQAYYKGRRLDRSVSPSPSALQGRQDPPHSHYARFLKVDDIASSIASTSEAESNADRAHPSSHDHHHHHHHHRRKEPSDSRHQPHHAHHAHHHHSGRSEASSRSPEPARASRYKHRTLRH</sequence>
<accession>A0A7J6KZX2</accession>
<feature type="chain" id="PRO_5029897029" evidence="3">
    <location>
        <begin position="25"/>
        <end position="423"/>
    </location>
</feature>
<feature type="signal peptide" evidence="3">
    <location>
        <begin position="1"/>
        <end position="24"/>
    </location>
</feature>
<feature type="region of interest" description="Disordered" evidence="1">
    <location>
        <begin position="69"/>
        <end position="119"/>
    </location>
</feature>
<keyword evidence="2" id="KW-0472">Membrane</keyword>